<accession>A0AAN8WLE5</accession>
<dbReference type="PIRSF" id="PIRSF001093">
    <property type="entry name" value="B-hxosamndse_ab_euk"/>
    <property type="match status" value="1"/>
</dbReference>
<feature type="domain" description="Beta-hexosaminidase eukaryotic type N-terminal" evidence="11">
    <location>
        <begin position="72"/>
        <end position="204"/>
    </location>
</feature>
<evidence type="ECO:0000256" key="3">
    <source>
        <dbReference type="ARBA" id="ARBA00022729"/>
    </source>
</evidence>
<evidence type="ECO:0000256" key="7">
    <source>
        <dbReference type="PIRNR" id="PIRNR001093"/>
    </source>
</evidence>
<keyword evidence="6 7" id="KW-0326">Glycosidase</keyword>
<dbReference type="AlphaFoldDB" id="A0AAN8WLE5"/>
<comment type="similarity">
    <text evidence="2 7">Belongs to the glycosyl hydrolase 20 family.</text>
</comment>
<comment type="caution">
    <text evidence="12">The sequence shown here is derived from an EMBL/GenBank/DDBJ whole genome shotgun (WGS) entry which is preliminary data.</text>
</comment>
<feature type="active site" description="Proton donor" evidence="8">
    <location>
        <position position="393"/>
    </location>
</feature>
<dbReference type="SUPFAM" id="SSF55545">
    <property type="entry name" value="beta-N-acetylhexosaminidase-like domain"/>
    <property type="match status" value="1"/>
</dbReference>
<evidence type="ECO:0000313" key="13">
    <source>
        <dbReference type="Proteomes" id="UP001381693"/>
    </source>
</evidence>
<feature type="domain" description="Glycoside hydrolase family 20 catalytic" evidence="10">
    <location>
        <begin position="228"/>
        <end position="582"/>
    </location>
</feature>
<proteinExistence type="inferred from homology"/>
<sequence>MATLESASGGLYLLLITSLVFSSTSNANFEVPNPWGWTCINETCMKLENVGNHASLMTFSKCKLTCGRDGVLWPKPTGITHIGGETIHFPLEGLTLNGIVTPSQEVEDLAQKAYDIFRANLAKMIPLTENKNGNNHNHMSQIKNRTIAINIDISKSGTATYLTLETNEAYVLNIRPVDDLLTSVSVLASTFFGARHALETLLQLMEYDEEHAALEMVAFAAISDSPKYKYRGILLDTARNFYSVKSIERTLDAMAANKLNTFHWHITDTHSFPLYLENLPDMVYYGAYSPKEVYKTTDIYNLVDYGRVRGIRVMPEFSAPAHAGNGWQWAKNKGLGDIALCLNKSPWSSFCQEPPCGQLNVVNENTYRVLGQIYEEMAVIFGPLDLFHFGGEEINLSCWNTTENITNYMREKGLNRTDDSFIKLWSDFQSKAYGLLVTANKGKHIPGILWASNLTKESLLGMHIDPEHYIIQIGKSEIDSQLKHLLQKGFHIIFSNEDAWSLDCGFGSGYKNEDSSCGGYKGWQAVYNNNPTKITINRTSSFYGDLILGGEATLRSTQTDEQSLDAKLWPRGAALAERLWTNPLHNWEPAETRFIHHRQRMVKRGIQADRIQPQWCHQNEGLCYL</sequence>
<evidence type="ECO:0000256" key="5">
    <source>
        <dbReference type="ARBA" id="ARBA00023180"/>
    </source>
</evidence>
<dbReference type="Pfam" id="PF00728">
    <property type="entry name" value="Glyco_hydro_20"/>
    <property type="match status" value="1"/>
</dbReference>
<dbReference type="PANTHER" id="PTHR22600">
    <property type="entry name" value="BETA-HEXOSAMINIDASE"/>
    <property type="match status" value="1"/>
</dbReference>
<evidence type="ECO:0000256" key="9">
    <source>
        <dbReference type="SAM" id="SignalP"/>
    </source>
</evidence>
<dbReference type="GO" id="GO:0030203">
    <property type="term" value="P:glycosaminoglycan metabolic process"/>
    <property type="evidence" value="ECO:0007669"/>
    <property type="project" value="TreeGrafter"/>
</dbReference>
<dbReference type="SUPFAM" id="SSF51445">
    <property type="entry name" value="(Trans)glycosidases"/>
    <property type="match status" value="1"/>
</dbReference>
<keyword evidence="4 7" id="KW-0378">Hydrolase</keyword>
<dbReference type="InterPro" id="IPR029018">
    <property type="entry name" value="Hex-like_dom2"/>
</dbReference>
<keyword evidence="3 9" id="KW-0732">Signal</keyword>
<dbReference type="GO" id="GO:0016231">
    <property type="term" value="F:beta-N-acetylglucosaminidase activity"/>
    <property type="evidence" value="ECO:0007669"/>
    <property type="project" value="TreeGrafter"/>
</dbReference>
<evidence type="ECO:0000256" key="8">
    <source>
        <dbReference type="PIRSR" id="PIRSR001093-1"/>
    </source>
</evidence>
<evidence type="ECO:0000259" key="10">
    <source>
        <dbReference type="Pfam" id="PF00728"/>
    </source>
</evidence>
<comment type="catalytic activity">
    <reaction evidence="1 7">
        <text>Hydrolysis of terminal non-reducing N-acetyl-D-hexosamine residues in N-acetyl-beta-D-hexosaminides.</text>
        <dbReference type="EC" id="3.2.1.52"/>
    </reaction>
</comment>
<evidence type="ECO:0000313" key="12">
    <source>
        <dbReference type="EMBL" id="KAK7063270.1"/>
    </source>
</evidence>
<dbReference type="InterPro" id="IPR029019">
    <property type="entry name" value="HEX_eukaryotic_N"/>
</dbReference>
<dbReference type="PANTHER" id="PTHR22600:SF26">
    <property type="entry name" value="BETA-N-ACETYLHEXOSAMINIDASE"/>
    <property type="match status" value="1"/>
</dbReference>
<dbReference type="InterPro" id="IPR015883">
    <property type="entry name" value="Glyco_hydro_20_cat"/>
</dbReference>
<evidence type="ECO:0000256" key="4">
    <source>
        <dbReference type="ARBA" id="ARBA00022801"/>
    </source>
</evidence>
<evidence type="ECO:0000259" key="11">
    <source>
        <dbReference type="Pfam" id="PF14845"/>
    </source>
</evidence>
<name>A0AAN8WLE5_HALRR</name>
<evidence type="ECO:0000256" key="6">
    <source>
        <dbReference type="ARBA" id="ARBA00023295"/>
    </source>
</evidence>
<protein>
    <recommendedName>
        <fullName evidence="7">Beta-hexosaminidase</fullName>
        <ecNumber evidence="7">3.2.1.52</ecNumber>
    </recommendedName>
</protein>
<dbReference type="EC" id="3.2.1.52" evidence="7"/>
<keyword evidence="5" id="KW-0325">Glycoprotein</keyword>
<dbReference type="Gene3D" id="3.20.20.80">
    <property type="entry name" value="Glycosidases"/>
    <property type="match status" value="1"/>
</dbReference>
<keyword evidence="13" id="KW-1185">Reference proteome</keyword>
<gene>
    <name evidence="12" type="primary">Hexo1_2</name>
    <name evidence="12" type="ORF">SK128_011683</name>
</gene>
<dbReference type="EMBL" id="JAXCGZ010020893">
    <property type="protein sequence ID" value="KAK7063270.1"/>
    <property type="molecule type" value="Genomic_DNA"/>
</dbReference>
<organism evidence="12 13">
    <name type="scientific">Halocaridina rubra</name>
    <name type="common">Hawaiian red shrimp</name>
    <dbReference type="NCBI Taxonomy" id="373956"/>
    <lineage>
        <taxon>Eukaryota</taxon>
        <taxon>Metazoa</taxon>
        <taxon>Ecdysozoa</taxon>
        <taxon>Arthropoda</taxon>
        <taxon>Crustacea</taxon>
        <taxon>Multicrustacea</taxon>
        <taxon>Malacostraca</taxon>
        <taxon>Eumalacostraca</taxon>
        <taxon>Eucarida</taxon>
        <taxon>Decapoda</taxon>
        <taxon>Pleocyemata</taxon>
        <taxon>Caridea</taxon>
        <taxon>Atyoidea</taxon>
        <taxon>Atyidae</taxon>
        <taxon>Halocaridina</taxon>
    </lineage>
</organism>
<evidence type="ECO:0000256" key="1">
    <source>
        <dbReference type="ARBA" id="ARBA00001231"/>
    </source>
</evidence>
<reference evidence="12 13" key="1">
    <citation type="submission" date="2023-11" db="EMBL/GenBank/DDBJ databases">
        <title>Halocaridina rubra genome assembly.</title>
        <authorList>
            <person name="Smith C."/>
        </authorList>
    </citation>
    <scope>NUCLEOTIDE SEQUENCE [LARGE SCALE GENOMIC DNA]</scope>
    <source>
        <strain evidence="12">EP-1</strain>
        <tissue evidence="12">Whole</tissue>
    </source>
</reference>
<dbReference type="InterPro" id="IPR017853">
    <property type="entry name" value="GH"/>
</dbReference>
<evidence type="ECO:0000256" key="2">
    <source>
        <dbReference type="ARBA" id="ARBA00006285"/>
    </source>
</evidence>
<dbReference type="Pfam" id="PF14845">
    <property type="entry name" value="Glycohydro_20b2"/>
    <property type="match status" value="1"/>
</dbReference>
<dbReference type="Gene3D" id="3.30.379.10">
    <property type="entry name" value="Chitobiase/beta-hexosaminidase domain 2-like"/>
    <property type="match status" value="1"/>
</dbReference>
<dbReference type="GO" id="GO:0005975">
    <property type="term" value="P:carbohydrate metabolic process"/>
    <property type="evidence" value="ECO:0007669"/>
    <property type="project" value="InterPro"/>
</dbReference>
<dbReference type="FunFam" id="3.20.20.80:FF:000063">
    <property type="entry name" value="Beta-hexosaminidase"/>
    <property type="match status" value="1"/>
</dbReference>
<feature type="signal peptide" evidence="9">
    <location>
        <begin position="1"/>
        <end position="27"/>
    </location>
</feature>
<dbReference type="GO" id="GO:0005886">
    <property type="term" value="C:plasma membrane"/>
    <property type="evidence" value="ECO:0007669"/>
    <property type="project" value="TreeGrafter"/>
</dbReference>
<dbReference type="InterPro" id="IPR025705">
    <property type="entry name" value="Beta_hexosaminidase_sua/sub"/>
</dbReference>
<feature type="chain" id="PRO_5042941009" description="Beta-hexosaminidase" evidence="9">
    <location>
        <begin position="28"/>
        <end position="625"/>
    </location>
</feature>
<dbReference type="Proteomes" id="UP001381693">
    <property type="component" value="Unassembled WGS sequence"/>
</dbReference>
<dbReference type="PRINTS" id="PR00738">
    <property type="entry name" value="GLHYDRLASE20"/>
</dbReference>